<dbReference type="OrthoDB" id="4062651at2759"/>
<keyword evidence="11" id="KW-0732">Signal</keyword>
<dbReference type="SMART" id="SM00220">
    <property type="entry name" value="S_TKc"/>
    <property type="match status" value="1"/>
</dbReference>
<sequence length="520" mass="58123">MEHIILLMMAVSALALLLLVQFPSAIASGFDIQSKVCGTDHIVYSNFHDQELFYINGSPVDKDSFCKLVQFHYANGCISESYDGSNYCGLDLSLAKSTLKQGRKLLQKVVGEQSKNHDVGHDLPPKEKKNDPTTFSTGKQVGLVATGIVVMSCGLMCPCFYRKRKPTAHSVLAKDPNSMDSVSSIDVNSATEKVPPSPLRVPPSPSRFSMSPKLSRLGSIHLNLNQVARATHNFSPTNRIGEGGFGTVYKAQLEDGQVVAIKRAKKEHYENLRTEFSSEVELLAKIDHRNLVKLLGYVDKGNERLIITEYVPNGTLREHLDGQRGKILDFNQRLEISIDVAHALTYLHTYAEKQIIHRDVKSSNILLTESMRAKVADFGFARLGPMDSDQTHISTKVKGTVGYLDPEYMKTYQLTPKSDVYSFGILLLEVLTGRRPVELKRPADERITLRWAFRKYNEGTMVDTLDPLMEEKVDGEILMKMFALAIQCAAPIRADRPDMKTVGEQLWAIRADYLKSARRG</sequence>
<feature type="domain" description="Protein kinase" evidence="12">
    <location>
        <begin position="234"/>
        <end position="508"/>
    </location>
</feature>
<evidence type="ECO:0000256" key="4">
    <source>
        <dbReference type="ARBA" id="ARBA00022741"/>
    </source>
</evidence>
<dbReference type="PANTHER" id="PTHR47989:SF71">
    <property type="entry name" value="PROTEIN KINASE DOMAIN-CONTAINING PROTEIN"/>
    <property type="match status" value="1"/>
</dbReference>
<dbReference type="InterPro" id="IPR001245">
    <property type="entry name" value="Ser-Thr/Tyr_kinase_cat_dom"/>
</dbReference>
<evidence type="ECO:0000256" key="2">
    <source>
        <dbReference type="ARBA" id="ARBA00022527"/>
    </source>
</evidence>
<comment type="catalytic activity">
    <reaction evidence="7">
        <text>L-threonyl-[protein] + ATP = O-phospho-L-threonyl-[protein] + ADP + H(+)</text>
        <dbReference type="Rhea" id="RHEA:46608"/>
        <dbReference type="Rhea" id="RHEA-COMP:11060"/>
        <dbReference type="Rhea" id="RHEA-COMP:11605"/>
        <dbReference type="ChEBI" id="CHEBI:15378"/>
        <dbReference type="ChEBI" id="CHEBI:30013"/>
        <dbReference type="ChEBI" id="CHEBI:30616"/>
        <dbReference type="ChEBI" id="CHEBI:61977"/>
        <dbReference type="ChEBI" id="CHEBI:456216"/>
        <dbReference type="EC" id="2.7.11.1"/>
    </reaction>
</comment>
<feature type="region of interest" description="Disordered" evidence="10">
    <location>
        <begin position="111"/>
        <end position="135"/>
    </location>
</feature>
<evidence type="ECO:0000256" key="10">
    <source>
        <dbReference type="SAM" id="MobiDB-lite"/>
    </source>
</evidence>
<keyword evidence="3" id="KW-0808">Transferase</keyword>
<dbReference type="Gramene" id="Manes.14G117100.10.v8.1">
    <property type="protein sequence ID" value="Manes.14G117100.10.v8.1.CDS"/>
    <property type="gene ID" value="Manes.14G117100.v8.1"/>
</dbReference>
<dbReference type="Gramene" id="Manes.14G117100.3.v8.1">
    <property type="protein sequence ID" value="Manes.14G117100.3.v8.1.CDS"/>
    <property type="gene ID" value="Manes.14G117100.v8.1"/>
</dbReference>
<dbReference type="GO" id="GO:0005524">
    <property type="term" value="F:ATP binding"/>
    <property type="evidence" value="ECO:0007669"/>
    <property type="project" value="UniProtKB-UniRule"/>
</dbReference>
<evidence type="ECO:0000256" key="8">
    <source>
        <dbReference type="ARBA" id="ARBA00048679"/>
    </source>
</evidence>
<dbReference type="PROSITE" id="PS50011">
    <property type="entry name" value="PROTEIN_KINASE_DOM"/>
    <property type="match status" value="1"/>
</dbReference>
<evidence type="ECO:0000256" key="5">
    <source>
        <dbReference type="ARBA" id="ARBA00022777"/>
    </source>
</evidence>
<dbReference type="PANTHER" id="PTHR47989">
    <property type="entry name" value="OS01G0750732 PROTEIN"/>
    <property type="match status" value="1"/>
</dbReference>
<dbReference type="EC" id="2.7.11.1" evidence="1"/>
<feature type="signal peptide" evidence="11">
    <location>
        <begin position="1"/>
        <end position="27"/>
    </location>
</feature>
<keyword evidence="6 9" id="KW-0067">ATP-binding</keyword>
<evidence type="ECO:0000256" key="7">
    <source>
        <dbReference type="ARBA" id="ARBA00047899"/>
    </source>
</evidence>
<dbReference type="STRING" id="3983.A0A251JCB2"/>
<dbReference type="GO" id="GO:0005886">
    <property type="term" value="C:plasma membrane"/>
    <property type="evidence" value="ECO:0000318"/>
    <property type="project" value="GO_Central"/>
</dbReference>
<dbReference type="SUPFAM" id="SSF56112">
    <property type="entry name" value="Protein kinase-like (PK-like)"/>
    <property type="match status" value="1"/>
</dbReference>
<feature type="compositionally biased region" description="Basic and acidic residues" evidence="10">
    <location>
        <begin position="114"/>
        <end position="131"/>
    </location>
</feature>
<dbReference type="PROSITE" id="PS00107">
    <property type="entry name" value="PROTEIN_KINASE_ATP"/>
    <property type="match status" value="1"/>
</dbReference>
<dbReference type="CDD" id="cd14066">
    <property type="entry name" value="STKc_IRAK"/>
    <property type="match status" value="1"/>
</dbReference>
<evidence type="ECO:0000256" key="3">
    <source>
        <dbReference type="ARBA" id="ARBA00022679"/>
    </source>
</evidence>
<evidence type="ECO:0000256" key="9">
    <source>
        <dbReference type="PROSITE-ProRule" id="PRU10141"/>
    </source>
</evidence>
<dbReference type="Gene3D" id="3.30.200.20">
    <property type="entry name" value="Phosphorylase Kinase, domain 1"/>
    <property type="match status" value="1"/>
</dbReference>
<dbReference type="InterPro" id="IPR008271">
    <property type="entry name" value="Ser/Thr_kinase_AS"/>
</dbReference>
<evidence type="ECO:0000313" key="14">
    <source>
        <dbReference type="Proteomes" id="UP000091857"/>
    </source>
</evidence>
<dbReference type="InterPro" id="IPR017441">
    <property type="entry name" value="Protein_kinase_ATP_BS"/>
</dbReference>
<keyword evidence="2" id="KW-0723">Serine/threonine-protein kinase</keyword>
<feature type="binding site" evidence="9">
    <location>
        <position position="266"/>
    </location>
    <ligand>
        <name>ATP</name>
        <dbReference type="ChEBI" id="CHEBI:30616"/>
    </ligand>
</feature>
<protein>
    <recommendedName>
        <fullName evidence="1">non-specific serine/threonine protein kinase</fullName>
        <ecNumber evidence="1">2.7.11.1</ecNumber>
    </recommendedName>
</protein>
<dbReference type="AlphaFoldDB" id="A0A251JCB2"/>
<evidence type="ECO:0000256" key="6">
    <source>
        <dbReference type="ARBA" id="ARBA00022840"/>
    </source>
</evidence>
<evidence type="ECO:0000256" key="1">
    <source>
        <dbReference type="ARBA" id="ARBA00012513"/>
    </source>
</evidence>
<name>A0A251JCB2_MANES</name>
<dbReference type="Gene3D" id="1.10.510.10">
    <property type="entry name" value="Transferase(Phosphotransferase) domain 1"/>
    <property type="match status" value="1"/>
</dbReference>
<keyword evidence="14" id="KW-1185">Reference proteome</keyword>
<evidence type="ECO:0000313" key="13">
    <source>
        <dbReference type="EMBL" id="OAY31500.1"/>
    </source>
</evidence>
<comment type="catalytic activity">
    <reaction evidence="8">
        <text>L-seryl-[protein] + ATP = O-phospho-L-seryl-[protein] + ADP + H(+)</text>
        <dbReference type="Rhea" id="RHEA:17989"/>
        <dbReference type="Rhea" id="RHEA-COMP:9863"/>
        <dbReference type="Rhea" id="RHEA-COMP:11604"/>
        <dbReference type="ChEBI" id="CHEBI:15378"/>
        <dbReference type="ChEBI" id="CHEBI:29999"/>
        <dbReference type="ChEBI" id="CHEBI:30616"/>
        <dbReference type="ChEBI" id="CHEBI:83421"/>
        <dbReference type="ChEBI" id="CHEBI:456216"/>
        <dbReference type="EC" id="2.7.11.1"/>
    </reaction>
</comment>
<gene>
    <name evidence="13" type="ORF">MANES_14G117100</name>
</gene>
<feature type="region of interest" description="Disordered" evidence="10">
    <location>
        <begin position="187"/>
        <end position="210"/>
    </location>
</feature>
<dbReference type="Gramene" id="Manes.14G117100.11.v8.1">
    <property type="protein sequence ID" value="Manes.14G117100.11.v8.1.CDS"/>
    <property type="gene ID" value="Manes.14G117100.v8.1"/>
</dbReference>
<dbReference type="EMBL" id="CM004400">
    <property type="protein sequence ID" value="OAY31499.1"/>
    <property type="molecule type" value="Genomic_DNA"/>
</dbReference>
<keyword evidence="4 9" id="KW-0547">Nucleotide-binding</keyword>
<feature type="chain" id="PRO_5011914112" description="non-specific serine/threonine protein kinase" evidence="11">
    <location>
        <begin position="28"/>
        <end position="520"/>
    </location>
</feature>
<dbReference type="InterPro" id="IPR000719">
    <property type="entry name" value="Prot_kinase_dom"/>
</dbReference>
<evidence type="ECO:0000259" key="12">
    <source>
        <dbReference type="PROSITE" id="PS50011"/>
    </source>
</evidence>
<dbReference type="GO" id="GO:0004674">
    <property type="term" value="F:protein serine/threonine kinase activity"/>
    <property type="evidence" value="ECO:0007669"/>
    <property type="project" value="UniProtKB-KW"/>
</dbReference>
<dbReference type="FunFam" id="3.30.200.20:FF:000340">
    <property type="entry name" value="Calmodulin-binding receptor-like cytoplasmic kinase 3"/>
    <property type="match status" value="1"/>
</dbReference>
<dbReference type="Pfam" id="PF07714">
    <property type="entry name" value="PK_Tyr_Ser-Thr"/>
    <property type="match status" value="1"/>
</dbReference>
<dbReference type="InterPro" id="IPR011009">
    <property type="entry name" value="Kinase-like_dom_sf"/>
</dbReference>
<proteinExistence type="predicted"/>
<accession>A0A251JCB2</accession>
<feature type="compositionally biased region" description="Pro residues" evidence="10">
    <location>
        <begin position="195"/>
        <end position="205"/>
    </location>
</feature>
<keyword evidence="5" id="KW-0418">Kinase</keyword>
<evidence type="ECO:0000256" key="11">
    <source>
        <dbReference type="SAM" id="SignalP"/>
    </source>
</evidence>
<dbReference type="Gramene" id="Manes.14G117100.12.v8.1">
    <property type="protein sequence ID" value="Manes.14G117100.12.v8.1.CDS"/>
    <property type="gene ID" value="Manes.14G117100.v8.1"/>
</dbReference>
<organism evidence="13 14">
    <name type="scientific">Manihot esculenta</name>
    <name type="common">Cassava</name>
    <name type="synonym">Jatropha manihot</name>
    <dbReference type="NCBI Taxonomy" id="3983"/>
    <lineage>
        <taxon>Eukaryota</taxon>
        <taxon>Viridiplantae</taxon>
        <taxon>Streptophyta</taxon>
        <taxon>Embryophyta</taxon>
        <taxon>Tracheophyta</taxon>
        <taxon>Spermatophyta</taxon>
        <taxon>Magnoliopsida</taxon>
        <taxon>eudicotyledons</taxon>
        <taxon>Gunneridae</taxon>
        <taxon>Pentapetalae</taxon>
        <taxon>rosids</taxon>
        <taxon>fabids</taxon>
        <taxon>Malpighiales</taxon>
        <taxon>Euphorbiaceae</taxon>
        <taxon>Crotonoideae</taxon>
        <taxon>Manihoteae</taxon>
        <taxon>Manihot</taxon>
    </lineage>
</organism>
<dbReference type="FunFam" id="1.10.510.10:FF:000300">
    <property type="entry name" value="Calmodulin-binding receptor-like cytoplasmic kinase 3"/>
    <property type="match status" value="1"/>
</dbReference>
<dbReference type="PROSITE" id="PS00108">
    <property type="entry name" value="PROTEIN_KINASE_ST"/>
    <property type="match status" value="1"/>
</dbReference>
<dbReference type="Proteomes" id="UP000091857">
    <property type="component" value="Chromosome 14"/>
</dbReference>
<reference evidence="13 14" key="1">
    <citation type="submission" date="2016-02" db="EMBL/GenBank/DDBJ databases">
        <title>WGS assembly of Manihot esculenta.</title>
        <authorList>
            <person name="Bredeson J.V."/>
            <person name="Prochnik S.E."/>
            <person name="Lyons J.B."/>
            <person name="Schmutz J."/>
            <person name="Grimwood J."/>
            <person name="Vrebalov J."/>
            <person name="Bart R.S."/>
            <person name="Amuge T."/>
            <person name="Ferguson M.E."/>
            <person name="Green R."/>
            <person name="Putnam N."/>
            <person name="Stites J."/>
            <person name="Rounsley S."/>
            <person name="Rokhsar D.S."/>
        </authorList>
    </citation>
    <scope>NUCLEOTIDE SEQUENCE [LARGE SCALE GENOMIC DNA]</scope>
    <source>
        <strain evidence="14">cv. AM560-2</strain>
        <tissue evidence="13">Leaf</tissue>
    </source>
</reference>
<dbReference type="GO" id="GO:0004672">
    <property type="term" value="F:protein kinase activity"/>
    <property type="evidence" value="ECO:0000318"/>
    <property type="project" value="GO_Central"/>
</dbReference>
<dbReference type="EMBL" id="CM004400">
    <property type="protein sequence ID" value="OAY31500.1"/>
    <property type="molecule type" value="Genomic_DNA"/>
</dbReference>